<accession>A0ABP6YIQ9</accession>
<comment type="caution">
    <text evidence="1">The sequence shown here is derived from an EMBL/GenBank/DDBJ whole genome shotgun (WGS) entry which is preliminary data.</text>
</comment>
<organism evidence="1 2">
    <name type="scientific">Snuella lapsa</name>
    <dbReference type="NCBI Taxonomy" id="870481"/>
    <lineage>
        <taxon>Bacteria</taxon>
        <taxon>Pseudomonadati</taxon>
        <taxon>Bacteroidota</taxon>
        <taxon>Flavobacteriia</taxon>
        <taxon>Flavobacteriales</taxon>
        <taxon>Flavobacteriaceae</taxon>
        <taxon>Snuella</taxon>
    </lineage>
</organism>
<dbReference type="EMBL" id="BAABCY010000100">
    <property type="protein sequence ID" value="GAA3584310.1"/>
    <property type="molecule type" value="Genomic_DNA"/>
</dbReference>
<dbReference type="RefSeq" id="WP_345007774.1">
    <property type="nucleotide sequence ID" value="NZ_BAABCY010000100.1"/>
</dbReference>
<protein>
    <submittedName>
        <fullName evidence="1">Uncharacterized protein</fullName>
    </submittedName>
</protein>
<dbReference type="Proteomes" id="UP001500954">
    <property type="component" value="Unassembled WGS sequence"/>
</dbReference>
<evidence type="ECO:0000313" key="2">
    <source>
        <dbReference type="Proteomes" id="UP001500954"/>
    </source>
</evidence>
<keyword evidence="2" id="KW-1185">Reference proteome</keyword>
<evidence type="ECO:0000313" key="1">
    <source>
        <dbReference type="EMBL" id="GAA3584310.1"/>
    </source>
</evidence>
<sequence>MKLVMVTAVETFHKDVIQLFRKANIEVFSESDIDGYKNTPSVLIANSWFPSTQGGNESNLFFSFTDADKIDTLFNYITEFNSHLETNNPIRAVVVPIEKYI</sequence>
<name>A0ABP6YIQ9_9FLAO</name>
<proteinExistence type="predicted"/>
<gene>
    <name evidence="1" type="ORF">GCM10022395_35480</name>
</gene>
<reference evidence="2" key="1">
    <citation type="journal article" date="2019" name="Int. J. Syst. Evol. Microbiol.">
        <title>The Global Catalogue of Microorganisms (GCM) 10K type strain sequencing project: providing services to taxonomists for standard genome sequencing and annotation.</title>
        <authorList>
            <consortium name="The Broad Institute Genomics Platform"/>
            <consortium name="The Broad Institute Genome Sequencing Center for Infectious Disease"/>
            <person name="Wu L."/>
            <person name="Ma J."/>
        </authorList>
    </citation>
    <scope>NUCLEOTIDE SEQUENCE [LARGE SCALE GENOMIC DNA]</scope>
    <source>
        <strain evidence="2">JCM 17111</strain>
    </source>
</reference>